<dbReference type="Proteomes" id="UP000319143">
    <property type="component" value="Unassembled WGS sequence"/>
</dbReference>
<keyword evidence="4" id="KW-1185">Reference proteome</keyword>
<keyword evidence="2" id="KW-0472">Membrane</keyword>
<keyword evidence="2" id="KW-0812">Transmembrane</keyword>
<feature type="region of interest" description="Disordered" evidence="1">
    <location>
        <begin position="103"/>
        <end position="125"/>
    </location>
</feature>
<dbReference type="AlphaFoldDB" id="A0A5C6D7X2"/>
<organism evidence="3 4">
    <name type="scientific">Novipirellula artificiosorum</name>
    <dbReference type="NCBI Taxonomy" id="2528016"/>
    <lineage>
        <taxon>Bacteria</taxon>
        <taxon>Pseudomonadati</taxon>
        <taxon>Planctomycetota</taxon>
        <taxon>Planctomycetia</taxon>
        <taxon>Pirellulales</taxon>
        <taxon>Pirellulaceae</taxon>
        <taxon>Novipirellula</taxon>
    </lineage>
</organism>
<keyword evidence="2" id="KW-1133">Transmembrane helix</keyword>
<dbReference type="RefSeq" id="WP_146531145.1">
    <property type="nucleotide sequence ID" value="NZ_SJPV01000019.1"/>
</dbReference>
<name>A0A5C6D7X2_9BACT</name>
<proteinExistence type="predicted"/>
<evidence type="ECO:0000313" key="4">
    <source>
        <dbReference type="Proteomes" id="UP000319143"/>
    </source>
</evidence>
<feature type="transmembrane region" description="Helical" evidence="2">
    <location>
        <begin position="20"/>
        <end position="39"/>
    </location>
</feature>
<feature type="compositionally biased region" description="Polar residues" evidence="1">
    <location>
        <begin position="103"/>
        <end position="115"/>
    </location>
</feature>
<accession>A0A5C6D7X2</accession>
<evidence type="ECO:0000256" key="1">
    <source>
        <dbReference type="SAM" id="MobiDB-lite"/>
    </source>
</evidence>
<dbReference type="EMBL" id="SJPV01000019">
    <property type="protein sequence ID" value="TWU30989.1"/>
    <property type="molecule type" value="Genomic_DNA"/>
</dbReference>
<evidence type="ECO:0000313" key="3">
    <source>
        <dbReference type="EMBL" id="TWU30989.1"/>
    </source>
</evidence>
<sequence length="191" mass="21296">MTANHDDKFNDPRARITPRGILIGVGIAALAVIGAAASIRGRRTQLDETRSFWGDDTVTALQLGERMEVILLGDAQAEPIELTAMPGLGLLRHALLDERSYDWTSRGSTPLASRTSSRDDATEPNRIRLRITDPNAKRFEPIEIDLELSSGWVGDAAATKSVRLNDRTEPKLRNYFKTVIHSEQKRSDFRE</sequence>
<comment type="caution">
    <text evidence="3">The sequence shown here is derived from an EMBL/GenBank/DDBJ whole genome shotgun (WGS) entry which is preliminary data.</text>
</comment>
<reference evidence="3 4" key="1">
    <citation type="submission" date="2019-02" db="EMBL/GenBank/DDBJ databases">
        <title>Deep-cultivation of Planctomycetes and their phenomic and genomic characterization uncovers novel biology.</title>
        <authorList>
            <person name="Wiegand S."/>
            <person name="Jogler M."/>
            <person name="Boedeker C."/>
            <person name="Pinto D."/>
            <person name="Vollmers J."/>
            <person name="Rivas-Marin E."/>
            <person name="Kohn T."/>
            <person name="Peeters S.H."/>
            <person name="Heuer A."/>
            <person name="Rast P."/>
            <person name="Oberbeckmann S."/>
            <person name="Bunk B."/>
            <person name="Jeske O."/>
            <person name="Meyerdierks A."/>
            <person name="Storesund J.E."/>
            <person name="Kallscheuer N."/>
            <person name="Luecker S."/>
            <person name="Lage O.M."/>
            <person name="Pohl T."/>
            <person name="Merkel B.J."/>
            <person name="Hornburger P."/>
            <person name="Mueller R.-W."/>
            <person name="Bruemmer F."/>
            <person name="Labrenz M."/>
            <person name="Spormann A.M."/>
            <person name="Op Den Camp H."/>
            <person name="Overmann J."/>
            <person name="Amann R."/>
            <person name="Jetten M.S.M."/>
            <person name="Mascher T."/>
            <person name="Medema M.H."/>
            <person name="Devos D.P."/>
            <person name="Kaster A.-K."/>
            <person name="Ovreas L."/>
            <person name="Rohde M."/>
            <person name="Galperin M.Y."/>
            <person name="Jogler C."/>
        </authorList>
    </citation>
    <scope>NUCLEOTIDE SEQUENCE [LARGE SCALE GENOMIC DNA]</scope>
    <source>
        <strain evidence="3 4">Poly41</strain>
    </source>
</reference>
<evidence type="ECO:0000256" key="2">
    <source>
        <dbReference type="SAM" id="Phobius"/>
    </source>
</evidence>
<protein>
    <recommendedName>
        <fullName evidence="5">Transmembrane protein</fullName>
    </recommendedName>
</protein>
<dbReference type="OrthoDB" id="268738at2"/>
<evidence type="ECO:0008006" key="5">
    <source>
        <dbReference type="Google" id="ProtNLM"/>
    </source>
</evidence>
<feature type="compositionally biased region" description="Basic and acidic residues" evidence="1">
    <location>
        <begin position="116"/>
        <end position="125"/>
    </location>
</feature>
<gene>
    <name evidence="3" type="ORF">Poly41_64580</name>
</gene>